<sequence length="179" mass="21036">MTWRYKRKVGSITRTTVGVIEANFISFWEIACLGTFQDLWTIKSFIDSTKIAPTQKSSPSSTWRAGEAAQKLEYSLAAQAVRRSRRLQGLEPQENIAMIKQETQTKMGEYHFQPFRNPSIFTGERNQNPEKWLKEFHRVARYNCWDDSMCLANVYFFLQGTAHRWYENVERKLIHGIFL</sequence>
<protein>
    <recommendedName>
        <fullName evidence="3">Gag-pol polyprotein</fullName>
    </recommendedName>
</protein>
<evidence type="ECO:0000313" key="1">
    <source>
        <dbReference type="EMBL" id="UYV80624.1"/>
    </source>
</evidence>
<keyword evidence="2" id="KW-1185">Reference proteome</keyword>
<proteinExistence type="predicted"/>
<evidence type="ECO:0008006" key="3">
    <source>
        <dbReference type="Google" id="ProtNLM"/>
    </source>
</evidence>
<evidence type="ECO:0000313" key="2">
    <source>
        <dbReference type="Proteomes" id="UP001235939"/>
    </source>
</evidence>
<dbReference type="EMBL" id="CP092881">
    <property type="protein sequence ID" value="UYV80624.1"/>
    <property type="molecule type" value="Genomic_DNA"/>
</dbReference>
<organism evidence="1 2">
    <name type="scientific">Cordylochernes scorpioides</name>
    <dbReference type="NCBI Taxonomy" id="51811"/>
    <lineage>
        <taxon>Eukaryota</taxon>
        <taxon>Metazoa</taxon>
        <taxon>Ecdysozoa</taxon>
        <taxon>Arthropoda</taxon>
        <taxon>Chelicerata</taxon>
        <taxon>Arachnida</taxon>
        <taxon>Pseudoscorpiones</taxon>
        <taxon>Cheliferoidea</taxon>
        <taxon>Chernetidae</taxon>
        <taxon>Cordylochernes</taxon>
    </lineage>
</organism>
<gene>
    <name evidence="1" type="ORF">LAZ67_19001057</name>
</gene>
<dbReference type="Proteomes" id="UP001235939">
    <property type="component" value="Chromosome 19"/>
</dbReference>
<reference evidence="1 2" key="1">
    <citation type="submission" date="2022-01" db="EMBL/GenBank/DDBJ databases">
        <title>A chromosomal length assembly of Cordylochernes scorpioides.</title>
        <authorList>
            <person name="Zeh D."/>
            <person name="Zeh J."/>
        </authorList>
    </citation>
    <scope>NUCLEOTIDE SEQUENCE [LARGE SCALE GENOMIC DNA]</scope>
    <source>
        <strain evidence="1">IN4F17</strain>
        <tissue evidence="1">Whole Body</tissue>
    </source>
</reference>
<accession>A0ABY6LHG6</accession>
<name>A0ABY6LHG6_9ARAC</name>